<dbReference type="Gene3D" id="1.10.510.10">
    <property type="entry name" value="Transferase(Phosphotransferase) domain 1"/>
    <property type="match status" value="1"/>
</dbReference>
<comment type="caution">
    <text evidence="10">The sequence shown here is derived from an EMBL/GenBank/DDBJ whole genome shotgun (WGS) entry which is preliminary data.</text>
</comment>
<evidence type="ECO:0000256" key="8">
    <source>
        <dbReference type="ARBA" id="ARBA00048679"/>
    </source>
</evidence>
<keyword evidence="11" id="KW-1185">Reference proteome</keyword>
<dbReference type="EC" id="2.7.11.1" evidence="1"/>
<evidence type="ECO:0000256" key="1">
    <source>
        <dbReference type="ARBA" id="ARBA00012513"/>
    </source>
</evidence>
<dbReference type="PROSITE" id="PS50011">
    <property type="entry name" value="PROTEIN_KINASE_DOM"/>
    <property type="match status" value="1"/>
</dbReference>
<evidence type="ECO:0000256" key="5">
    <source>
        <dbReference type="ARBA" id="ARBA00022777"/>
    </source>
</evidence>
<dbReference type="Pfam" id="PF00069">
    <property type="entry name" value="Pkinase"/>
    <property type="match status" value="2"/>
</dbReference>
<dbReference type="GO" id="GO:0005737">
    <property type="term" value="C:cytoplasm"/>
    <property type="evidence" value="ECO:0007669"/>
    <property type="project" value="TreeGrafter"/>
</dbReference>
<evidence type="ECO:0000259" key="9">
    <source>
        <dbReference type="PROSITE" id="PS50011"/>
    </source>
</evidence>
<dbReference type="AlphaFoldDB" id="A0AAN6XQW2"/>
<evidence type="ECO:0000313" key="11">
    <source>
        <dbReference type="Proteomes" id="UP001303160"/>
    </source>
</evidence>
<comment type="catalytic activity">
    <reaction evidence="7">
        <text>L-threonyl-[protein] + ATP = O-phospho-L-threonyl-[protein] + ADP + H(+)</text>
        <dbReference type="Rhea" id="RHEA:46608"/>
        <dbReference type="Rhea" id="RHEA-COMP:11060"/>
        <dbReference type="Rhea" id="RHEA-COMP:11605"/>
        <dbReference type="ChEBI" id="CHEBI:15378"/>
        <dbReference type="ChEBI" id="CHEBI:30013"/>
        <dbReference type="ChEBI" id="CHEBI:30616"/>
        <dbReference type="ChEBI" id="CHEBI:61977"/>
        <dbReference type="ChEBI" id="CHEBI:456216"/>
        <dbReference type="EC" id="2.7.11.1"/>
    </reaction>
</comment>
<accession>A0AAN6XQW2</accession>
<evidence type="ECO:0000256" key="7">
    <source>
        <dbReference type="ARBA" id="ARBA00047899"/>
    </source>
</evidence>
<dbReference type="InterPro" id="IPR000719">
    <property type="entry name" value="Prot_kinase_dom"/>
</dbReference>
<dbReference type="SUPFAM" id="SSF56112">
    <property type="entry name" value="Protein kinase-like (PK-like)"/>
    <property type="match status" value="1"/>
</dbReference>
<dbReference type="PANTHER" id="PTHR47634:SF9">
    <property type="entry name" value="PROTEIN KINASE DOMAIN-CONTAINING PROTEIN-RELATED"/>
    <property type="match status" value="1"/>
</dbReference>
<evidence type="ECO:0000256" key="3">
    <source>
        <dbReference type="ARBA" id="ARBA00022679"/>
    </source>
</evidence>
<dbReference type="PANTHER" id="PTHR47634">
    <property type="entry name" value="PROTEIN KINASE DOMAIN-CONTAINING PROTEIN-RELATED"/>
    <property type="match status" value="1"/>
</dbReference>
<dbReference type="Proteomes" id="UP001303160">
    <property type="component" value="Unassembled WGS sequence"/>
</dbReference>
<dbReference type="EMBL" id="MU863899">
    <property type="protein sequence ID" value="KAK4202212.1"/>
    <property type="molecule type" value="Genomic_DNA"/>
</dbReference>
<proteinExistence type="predicted"/>
<feature type="domain" description="Protein kinase" evidence="9">
    <location>
        <begin position="62"/>
        <end position="420"/>
    </location>
</feature>
<evidence type="ECO:0000313" key="10">
    <source>
        <dbReference type="EMBL" id="KAK4202212.1"/>
    </source>
</evidence>
<reference evidence="10" key="2">
    <citation type="submission" date="2023-05" db="EMBL/GenBank/DDBJ databases">
        <authorList>
            <consortium name="Lawrence Berkeley National Laboratory"/>
            <person name="Steindorff A."/>
            <person name="Hensen N."/>
            <person name="Bonometti L."/>
            <person name="Westerberg I."/>
            <person name="Brannstrom I.O."/>
            <person name="Guillou S."/>
            <person name="Cros-Aarteil S."/>
            <person name="Calhoun S."/>
            <person name="Haridas S."/>
            <person name="Kuo A."/>
            <person name="Mondo S."/>
            <person name="Pangilinan J."/>
            <person name="Riley R."/>
            <person name="Labutti K."/>
            <person name="Andreopoulos B."/>
            <person name="Lipzen A."/>
            <person name="Chen C."/>
            <person name="Yanf M."/>
            <person name="Daum C."/>
            <person name="Ng V."/>
            <person name="Clum A."/>
            <person name="Ohm R."/>
            <person name="Martin F."/>
            <person name="Silar P."/>
            <person name="Natvig D."/>
            <person name="Lalanne C."/>
            <person name="Gautier V."/>
            <person name="Ament-Velasquez S.L."/>
            <person name="Kruys A."/>
            <person name="Hutchinson M.I."/>
            <person name="Powell A.J."/>
            <person name="Barry K."/>
            <person name="Miller A.N."/>
            <person name="Grigoriev I.V."/>
            <person name="Debuchy R."/>
            <person name="Gladieux P."/>
            <person name="Thoren M.H."/>
            <person name="Johannesson H."/>
        </authorList>
    </citation>
    <scope>NUCLEOTIDE SEQUENCE</scope>
    <source>
        <strain evidence="10">CBS 315.58</strain>
    </source>
</reference>
<dbReference type="InterPro" id="IPR011009">
    <property type="entry name" value="Kinase-like_dom_sf"/>
</dbReference>
<organism evidence="10 11">
    <name type="scientific">Triangularia verruculosa</name>
    <dbReference type="NCBI Taxonomy" id="2587418"/>
    <lineage>
        <taxon>Eukaryota</taxon>
        <taxon>Fungi</taxon>
        <taxon>Dikarya</taxon>
        <taxon>Ascomycota</taxon>
        <taxon>Pezizomycotina</taxon>
        <taxon>Sordariomycetes</taxon>
        <taxon>Sordariomycetidae</taxon>
        <taxon>Sordariales</taxon>
        <taxon>Podosporaceae</taxon>
        <taxon>Triangularia</taxon>
    </lineage>
</organism>
<keyword evidence="2" id="KW-0723">Serine/threonine-protein kinase</keyword>
<keyword evidence="3" id="KW-0808">Transferase</keyword>
<dbReference type="SMART" id="SM00220">
    <property type="entry name" value="S_TKc"/>
    <property type="match status" value="1"/>
</dbReference>
<dbReference type="GO" id="GO:0050684">
    <property type="term" value="P:regulation of mRNA processing"/>
    <property type="evidence" value="ECO:0007669"/>
    <property type="project" value="TreeGrafter"/>
</dbReference>
<keyword evidence="4" id="KW-0547">Nucleotide-binding</keyword>
<name>A0AAN6XQW2_9PEZI</name>
<reference evidence="10" key="1">
    <citation type="journal article" date="2023" name="Mol. Phylogenet. Evol.">
        <title>Genome-scale phylogeny and comparative genomics of the fungal order Sordariales.</title>
        <authorList>
            <person name="Hensen N."/>
            <person name="Bonometti L."/>
            <person name="Westerberg I."/>
            <person name="Brannstrom I.O."/>
            <person name="Guillou S."/>
            <person name="Cros-Aarteil S."/>
            <person name="Calhoun S."/>
            <person name="Haridas S."/>
            <person name="Kuo A."/>
            <person name="Mondo S."/>
            <person name="Pangilinan J."/>
            <person name="Riley R."/>
            <person name="LaButti K."/>
            <person name="Andreopoulos B."/>
            <person name="Lipzen A."/>
            <person name="Chen C."/>
            <person name="Yan M."/>
            <person name="Daum C."/>
            <person name="Ng V."/>
            <person name="Clum A."/>
            <person name="Steindorff A."/>
            <person name="Ohm R.A."/>
            <person name="Martin F."/>
            <person name="Silar P."/>
            <person name="Natvig D.O."/>
            <person name="Lalanne C."/>
            <person name="Gautier V."/>
            <person name="Ament-Velasquez S.L."/>
            <person name="Kruys A."/>
            <person name="Hutchinson M.I."/>
            <person name="Powell A.J."/>
            <person name="Barry K."/>
            <person name="Miller A.N."/>
            <person name="Grigoriev I.V."/>
            <person name="Debuchy R."/>
            <person name="Gladieux P."/>
            <person name="Hiltunen Thoren M."/>
            <person name="Johannesson H."/>
        </authorList>
    </citation>
    <scope>NUCLEOTIDE SEQUENCE</scope>
    <source>
        <strain evidence="10">CBS 315.58</strain>
    </source>
</reference>
<evidence type="ECO:0000256" key="4">
    <source>
        <dbReference type="ARBA" id="ARBA00022741"/>
    </source>
</evidence>
<dbReference type="InterPro" id="IPR051334">
    <property type="entry name" value="SRPK"/>
</dbReference>
<comment type="catalytic activity">
    <reaction evidence="8">
        <text>L-seryl-[protein] + ATP = O-phospho-L-seryl-[protein] + ADP + H(+)</text>
        <dbReference type="Rhea" id="RHEA:17989"/>
        <dbReference type="Rhea" id="RHEA-COMP:9863"/>
        <dbReference type="Rhea" id="RHEA-COMP:11604"/>
        <dbReference type="ChEBI" id="CHEBI:15378"/>
        <dbReference type="ChEBI" id="CHEBI:29999"/>
        <dbReference type="ChEBI" id="CHEBI:30616"/>
        <dbReference type="ChEBI" id="CHEBI:83421"/>
        <dbReference type="ChEBI" id="CHEBI:456216"/>
        <dbReference type="EC" id="2.7.11.1"/>
    </reaction>
</comment>
<keyword evidence="6" id="KW-0067">ATP-binding</keyword>
<evidence type="ECO:0000256" key="6">
    <source>
        <dbReference type="ARBA" id="ARBA00022840"/>
    </source>
</evidence>
<dbReference type="GO" id="GO:0004674">
    <property type="term" value="F:protein serine/threonine kinase activity"/>
    <property type="evidence" value="ECO:0007669"/>
    <property type="project" value="UniProtKB-KW"/>
</dbReference>
<dbReference type="PROSITE" id="PS00108">
    <property type="entry name" value="PROTEIN_KINASE_ST"/>
    <property type="match status" value="1"/>
</dbReference>
<protein>
    <recommendedName>
        <fullName evidence="1">non-specific serine/threonine protein kinase</fullName>
        <ecNumber evidence="1">2.7.11.1</ecNumber>
    </recommendedName>
</protein>
<dbReference type="GO" id="GO:0005634">
    <property type="term" value="C:nucleus"/>
    <property type="evidence" value="ECO:0007669"/>
    <property type="project" value="TreeGrafter"/>
</dbReference>
<dbReference type="InterPro" id="IPR008271">
    <property type="entry name" value="Ser/Thr_kinase_AS"/>
</dbReference>
<dbReference type="GO" id="GO:0000245">
    <property type="term" value="P:spliceosomal complex assembly"/>
    <property type="evidence" value="ECO:0007669"/>
    <property type="project" value="TreeGrafter"/>
</dbReference>
<dbReference type="GO" id="GO:0005524">
    <property type="term" value="F:ATP binding"/>
    <property type="evidence" value="ECO:0007669"/>
    <property type="project" value="UniProtKB-KW"/>
</dbReference>
<sequence length="423" mass="48885">MAFLRQWARSLSTRTPLKPLTFPTTGFDLIPNDYTVEEEEFSPFSHGLFYPVRIGDVYNSQYQILGKLGYGTTSTIWLARNLLSHQHVTLKIYTRDRDHSDEFNLYSQINKANPSHPGSKFMRTAIDLFTIPQPGGKEHQCLVLKPAWRNWNQLTAFFPDNRFAPYLLKPGLQQLFQALDYLHTECKLIHTDIKPDNILLDLVDTSLFNTFTQSELTSPAPRKITTVNDTETTVYLSRTFSLPSNNQYGNNLLSDFGHAARGDVEHDYSCQPDYYRSPEVILEAPWSYPIDIWNIGVMIWDILQPTPLFSTQDPPRLQEDYTPRAHLASIVSLLGPPPADLLARGKHSHLVFDPTGSWIVDGDINILPQQQQQKTLEELEGRFEKGSREQEEFVQFMRCMLQWRPEDRWTAEELGVHPWIWDE</sequence>
<gene>
    <name evidence="10" type="ORF">QBC40DRAFT_322078</name>
</gene>
<keyword evidence="5 10" id="KW-0418">Kinase</keyword>
<dbReference type="Gene3D" id="3.30.200.20">
    <property type="entry name" value="Phosphorylase Kinase, domain 1"/>
    <property type="match status" value="1"/>
</dbReference>
<evidence type="ECO:0000256" key="2">
    <source>
        <dbReference type="ARBA" id="ARBA00022527"/>
    </source>
</evidence>